<gene>
    <name evidence="3" type="ORF">M0K77_002626</name>
    <name evidence="4" type="ORF">M0K77_004507</name>
    <name evidence="1" type="ORF">M0K77_RS13130</name>
    <name evidence="2" type="ORF">M0K77_RS22535</name>
</gene>
<name>A0A3R8WXH2_PRORE</name>
<dbReference type="OrthoDB" id="332228at2"/>
<dbReference type="EMBL" id="ABEXCJ040000004">
    <property type="protein sequence ID" value="ELR5218104.1"/>
    <property type="molecule type" value="Genomic_DNA"/>
</dbReference>
<comment type="caution">
    <text evidence="1">The sequence shown here is derived from an EMBL/GenBank/DDBJ whole genome shotgun (WGS) entry which is preliminary data.</text>
</comment>
<dbReference type="EMBL" id="ABEXCJ050000043">
    <property type="protein sequence ID" value="EMR4592111.1"/>
    <property type="molecule type" value="Genomic_DNA"/>
</dbReference>
<evidence type="ECO:0000313" key="1">
    <source>
        <dbReference type="EMBL" id="ELR5218104.1"/>
    </source>
</evidence>
<sequence length="83" mass="9285">MSKLHIELQSELICPECHFKQVEEMPTDACQWFYECKHCGALLKPLKGDCCVFCSYGSVKCPPIQEAMLTGGQECCCSSKDIC</sequence>
<reference evidence="1" key="1">
    <citation type="submission" date="2023-10" db="EMBL/GenBank/DDBJ databases">
        <authorList>
            <consortium name="Clinical and Environmental Microbiology Branch: Whole genome sequencing antimicrobial resistance pathogens in the healthcare setting"/>
        </authorList>
    </citation>
    <scope>NUCLEOTIDE SEQUENCE</scope>
    <source>
        <strain evidence="1">2020QW-00022</strain>
    </source>
</reference>
<dbReference type="InterPro" id="IPR047677">
    <property type="entry name" value="GDCCVxC"/>
</dbReference>
<accession>A0A3R8WXH2</accession>
<proteinExistence type="predicted"/>
<dbReference type="EMBL" id="ABEXCJ040000043">
    <property type="protein sequence ID" value="ELR5219924.1"/>
    <property type="molecule type" value="Genomic_DNA"/>
</dbReference>
<evidence type="ECO:0000313" key="4">
    <source>
        <dbReference type="EMBL" id="EMR4592111.1"/>
    </source>
</evidence>
<dbReference type="AlphaFoldDB" id="A0A3R8WXH2"/>
<evidence type="ECO:0000313" key="2">
    <source>
        <dbReference type="EMBL" id="ELR5219924.1"/>
    </source>
</evidence>
<evidence type="ECO:0000313" key="3">
    <source>
        <dbReference type="EMBL" id="EMR4590291.1"/>
    </source>
</evidence>
<dbReference type="NCBIfam" id="NF041374">
    <property type="entry name" value="GDCCVxC"/>
    <property type="match status" value="1"/>
</dbReference>
<dbReference type="EMBL" id="ABEXCJ050000004">
    <property type="protein sequence ID" value="EMR4590291.1"/>
    <property type="molecule type" value="Genomic_DNA"/>
</dbReference>
<protein>
    <submittedName>
        <fullName evidence="1">Uncharacterized protein</fullName>
    </submittedName>
</protein>
<organism evidence="1">
    <name type="scientific">Providencia rettgeri</name>
    <dbReference type="NCBI Taxonomy" id="587"/>
    <lineage>
        <taxon>Bacteria</taxon>
        <taxon>Pseudomonadati</taxon>
        <taxon>Pseudomonadota</taxon>
        <taxon>Gammaproteobacteria</taxon>
        <taxon>Enterobacterales</taxon>
        <taxon>Morganellaceae</taxon>
        <taxon>Providencia</taxon>
    </lineage>
</organism>
<dbReference type="RefSeq" id="WP_125891483.1">
    <property type="nucleotide sequence ID" value="NZ_CP096258.1"/>
</dbReference>